<feature type="signal peptide" evidence="2">
    <location>
        <begin position="1"/>
        <end position="30"/>
    </location>
</feature>
<feature type="compositionally biased region" description="Basic and acidic residues" evidence="1">
    <location>
        <begin position="30"/>
        <end position="41"/>
    </location>
</feature>
<dbReference type="InterPro" id="IPR011990">
    <property type="entry name" value="TPR-like_helical_dom_sf"/>
</dbReference>
<evidence type="ECO:0000256" key="1">
    <source>
        <dbReference type="SAM" id="MobiDB-lite"/>
    </source>
</evidence>
<feature type="region of interest" description="Disordered" evidence="1">
    <location>
        <begin position="27"/>
        <end position="47"/>
    </location>
</feature>
<dbReference type="SUPFAM" id="SSF48452">
    <property type="entry name" value="TPR-like"/>
    <property type="match status" value="1"/>
</dbReference>
<dbReference type="RefSeq" id="WP_088470711.1">
    <property type="nucleotide sequence ID" value="NZ_NISJ01000001.1"/>
</dbReference>
<dbReference type="PROSITE" id="PS51257">
    <property type="entry name" value="PROKAR_LIPOPROTEIN"/>
    <property type="match status" value="1"/>
</dbReference>
<accession>A0A246K6C3</accession>
<dbReference type="AlphaFoldDB" id="A0A246K6C3"/>
<comment type="caution">
    <text evidence="3">The sequence shown here is derived from an EMBL/GenBank/DDBJ whole genome shotgun (WGS) entry which is preliminary data.</text>
</comment>
<organism evidence="3 4">
    <name type="scientific">Sphingopyxis witflariensis</name>
    <dbReference type="NCBI Taxonomy" id="173675"/>
    <lineage>
        <taxon>Bacteria</taxon>
        <taxon>Pseudomonadati</taxon>
        <taxon>Pseudomonadota</taxon>
        <taxon>Alphaproteobacteria</taxon>
        <taxon>Sphingomonadales</taxon>
        <taxon>Sphingomonadaceae</taxon>
        <taxon>Sphingopyxis</taxon>
    </lineage>
</organism>
<protein>
    <recommendedName>
        <fullName evidence="5">Tetratricopeptide repeat protein</fullName>
    </recommendedName>
</protein>
<keyword evidence="2" id="KW-0732">Signal</keyword>
<evidence type="ECO:0008006" key="5">
    <source>
        <dbReference type="Google" id="ProtNLM"/>
    </source>
</evidence>
<evidence type="ECO:0000256" key="2">
    <source>
        <dbReference type="SAM" id="SignalP"/>
    </source>
</evidence>
<keyword evidence="4" id="KW-1185">Reference proteome</keyword>
<evidence type="ECO:0000313" key="3">
    <source>
        <dbReference type="EMBL" id="OWR00904.1"/>
    </source>
</evidence>
<proteinExistence type="predicted"/>
<reference evidence="3 4" key="1">
    <citation type="journal article" date="2002" name="Int. J. Syst. Evol. Microbiol.">
        <title>Sphingopyxis witflariensis sp. nov., isolated from activated sludge.</title>
        <authorList>
            <person name="Kampfer P."/>
            <person name="Witzenberger R."/>
            <person name="Denner E.B."/>
            <person name="Busse H.J."/>
            <person name="Neef A."/>
        </authorList>
    </citation>
    <scope>NUCLEOTIDE SEQUENCE [LARGE SCALE GENOMIC DNA]</scope>
    <source>
        <strain evidence="3 4">DSM 14551</strain>
    </source>
</reference>
<sequence>MFNRFRSTPATAMAALLGCALMTTAAPAAAKEKPKKEETKKGGMSASKTFSPAVKKMMDATAAKDAAALQAALTEGQSTATTPEDKYLLANYQLQLGILNKDQTLQAQGLDTMIDSGLTPSESVGVYNFFSGNFAYGAKNYAKAIQRLEAAKAAGSTEASLSAMLMDSYINAGQVDQGWAIAKAAIEADRAAGKRPSEELFVRPAQAFQKAKRTNDMLEALTMRVQDYPAPATWRNLLYIMLQQAGADKDMNLDVLRLMRATDSMTDRPEYAEYSALAIEAGYPGEVVAVVKQGQAKGVIPKSDTHFSGILSSQEPRAATDAAAVTADAGKPATLNNPKAARATGDALVGNGQAAQAIPLYEAALKASGGSDPLVLYRLGVAQALAGQNDAALASFAKVQGPRQRLAQLWTIHVKTKGAPAAAPATGG</sequence>
<dbReference type="Proteomes" id="UP000197097">
    <property type="component" value="Unassembled WGS sequence"/>
</dbReference>
<dbReference type="Gene3D" id="1.25.40.10">
    <property type="entry name" value="Tetratricopeptide repeat domain"/>
    <property type="match status" value="1"/>
</dbReference>
<name>A0A246K6C3_9SPHN</name>
<dbReference type="OrthoDB" id="7325958at2"/>
<feature type="chain" id="PRO_5013349362" description="Tetratricopeptide repeat protein" evidence="2">
    <location>
        <begin position="31"/>
        <end position="428"/>
    </location>
</feature>
<gene>
    <name evidence="3" type="ORF">CDQ91_00210</name>
</gene>
<dbReference type="EMBL" id="NISJ01000001">
    <property type="protein sequence ID" value="OWR00904.1"/>
    <property type="molecule type" value="Genomic_DNA"/>
</dbReference>
<evidence type="ECO:0000313" key="4">
    <source>
        <dbReference type="Proteomes" id="UP000197097"/>
    </source>
</evidence>